<evidence type="ECO:0000256" key="1">
    <source>
        <dbReference type="SAM" id="SignalP"/>
    </source>
</evidence>
<name>A0A6A6YSH7_9PEZI</name>
<reference evidence="4" key="2">
    <citation type="submission" date="2020-04" db="EMBL/GenBank/DDBJ databases">
        <authorList>
            <consortium name="NCBI Genome Project"/>
        </authorList>
    </citation>
    <scope>NUCLEOTIDE SEQUENCE</scope>
    <source>
        <strain evidence="4">CBS 304.34</strain>
    </source>
</reference>
<feature type="chain" id="PRO_5044629301" description="Secreted protein" evidence="1">
    <location>
        <begin position="35"/>
        <end position="161"/>
    </location>
</feature>
<organism evidence="2">
    <name type="scientific">Mytilinidion resinicola</name>
    <dbReference type="NCBI Taxonomy" id="574789"/>
    <lineage>
        <taxon>Eukaryota</taxon>
        <taxon>Fungi</taxon>
        <taxon>Dikarya</taxon>
        <taxon>Ascomycota</taxon>
        <taxon>Pezizomycotina</taxon>
        <taxon>Dothideomycetes</taxon>
        <taxon>Pleosporomycetidae</taxon>
        <taxon>Mytilinidiales</taxon>
        <taxon>Mytilinidiaceae</taxon>
        <taxon>Mytilinidion</taxon>
    </lineage>
</organism>
<keyword evidence="3" id="KW-1185">Reference proteome</keyword>
<evidence type="ECO:0008006" key="5">
    <source>
        <dbReference type="Google" id="ProtNLM"/>
    </source>
</evidence>
<proteinExistence type="predicted"/>
<reference evidence="4" key="3">
    <citation type="submission" date="2025-04" db="UniProtKB">
        <authorList>
            <consortium name="RefSeq"/>
        </authorList>
    </citation>
    <scope>IDENTIFICATION</scope>
    <source>
        <strain evidence="4">CBS 304.34</strain>
    </source>
</reference>
<dbReference type="Proteomes" id="UP000504636">
    <property type="component" value="Unplaced"/>
</dbReference>
<reference evidence="2 4" key="1">
    <citation type="journal article" date="2020" name="Stud. Mycol.">
        <title>101 Dothideomycetes genomes: a test case for predicting lifestyles and emergence of pathogens.</title>
        <authorList>
            <person name="Haridas S."/>
            <person name="Albert R."/>
            <person name="Binder M."/>
            <person name="Bloem J."/>
            <person name="Labutti K."/>
            <person name="Salamov A."/>
            <person name="Andreopoulos B."/>
            <person name="Baker S."/>
            <person name="Barry K."/>
            <person name="Bills G."/>
            <person name="Bluhm B."/>
            <person name="Cannon C."/>
            <person name="Castanera R."/>
            <person name="Culley D."/>
            <person name="Daum C."/>
            <person name="Ezra D."/>
            <person name="Gonzalez J."/>
            <person name="Henrissat B."/>
            <person name="Kuo A."/>
            <person name="Liang C."/>
            <person name="Lipzen A."/>
            <person name="Lutzoni F."/>
            <person name="Magnuson J."/>
            <person name="Mondo S."/>
            <person name="Nolan M."/>
            <person name="Ohm R."/>
            <person name="Pangilinan J."/>
            <person name="Park H.-J."/>
            <person name="Ramirez L."/>
            <person name="Alfaro M."/>
            <person name="Sun H."/>
            <person name="Tritt A."/>
            <person name="Yoshinaga Y."/>
            <person name="Zwiers L.-H."/>
            <person name="Turgeon B."/>
            <person name="Goodwin S."/>
            <person name="Spatafora J."/>
            <person name="Crous P."/>
            <person name="Grigoriev I."/>
        </authorList>
    </citation>
    <scope>NUCLEOTIDE SEQUENCE</scope>
    <source>
        <strain evidence="2 4">CBS 304.34</strain>
    </source>
</reference>
<evidence type="ECO:0000313" key="4">
    <source>
        <dbReference type="RefSeq" id="XP_033578846.1"/>
    </source>
</evidence>
<dbReference type="GeneID" id="54454904"/>
<evidence type="ECO:0000313" key="2">
    <source>
        <dbReference type="EMBL" id="KAF2811882.1"/>
    </source>
</evidence>
<dbReference type="RefSeq" id="XP_033578846.1">
    <property type="nucleotide sequence ID" value="XM_033714011.1"/>
</dbReference>
<gene>
    <name evidence="2 4" type="ORF">BDZ99DRAFT_282269</name>
</gene>
<sequence>MSPAMSTSACVASGDARRMLVCLHMLHLITAGLATGSRWYGRPNAFCPGPQAWHSGAKNEPWKPASRLRSMRAWTGLVVQPLKHRGRDLGMITRVRGASTSGCHPLLQPASRPQSGVVRMTSCDVESDRGSARRCTCNMKHQSLLCKNSSHTDVATKVTSA</sequence>
<protein>
    <recommendedName>
        <fullName evidence="5">Secreted protein</fullName>
    </recommendedName>
</protein>
<evidence type="ECO:0000313" key="3">
    <source>
        <dbReference type="Proteomes" id="UP000504636"/>
    </source>
</evidence>
<dbReference type="AlphaFoldDB" id="A0A6A6YSH7"/>
<accession>A0A6A6YSH7</accession>
<keyword evidence="1" id="KW-0732">Signal</keyword>
<dbReference type="EMBL" id="MU003698">
    <property type="protein sequence ID" value="KAF2811882.1"/>
    <property type="molecule type" value="Genomic_DNA"/>
</dbReference>
<feature type="signal peptide" evidence="1">
    <location>
        <begin position="1"/>
        <end position="34"/>
    </location>
</feature>